<dbReference type="InterPro" id="IPR010301">
    <property type="entry name" value="RRP1"/>
</dbReference>
<evidence type="ECO:0000256" key="1">
    <source>
        <dbReference type="ARBA" id="ARBA00004123"/>
    </source>
</evidence>
<dbReference type="PANTHER" id="PTHR13026:SF0">
    <property type="entry name" value="RIBOSOMAL RNA PROCESSING 1B"/>
    <property type="match status" value="1"/>
</dbReference>
<keyword evidence="3" id="KW-0698">rRNA processing</keyword>
<keyword evidence="4" id="KW-0539">Nucleus</keyword>
<evidence type="ECO:0000256" key="2">
    <source>
        <dbReference type="ARBA" id="ARBA00006374"/>
    </source>
</evidence>
<dbReference type="EMBL" id="JAHUTJ010071523">
    <property type="protein sequence ID" value="MED6292314.1"/>
    <property type="molecule type" value="Genomic_DNA"/>
</dbReference>
<dbReference type="PANTHER" id="PTHR13026">
    <property type="entry name" value="NNP-1 PROTEIN NOVEL NUCLEAR PROTEIN 1 NOP52"/>
    <property type="match status" value="1"/>
</dbReference>
<organism evidence="5 6">
    <name type="scientific">Characodon lateralis</name>
    <dbReference type="NCBI Taxonomy" id="208331"/>
    <lineage>
        <taxon>Eukaryota</taxon>
        <taxon>Metazoa</taxon>
        <taxon>Chordata</taxon>
        <taxon>Craniata</taxon>
        <taxon>Vertebrata</taxon>
        <taxon>Euteleostomi</taxon>
        <taxon>Actinopterygii</taxon>
        <taxon>Neopterygii</taxon>
        <taxon>Teleostei</taxon>
        <taxon>Neoteleostei</taxon>
        <taxon>Acanthomorphata</taxon>
        <taxon>Ovalentaria</taxon>
        <taxon>Atherinomorphae</taxon>
        <taxon>Cyprinodontiformes</taxon>
        <taxon>Goodeidae</taxon>
        <taxon>Characodon</taxon>
    </lineage>
</organism>
<comment type="subcellular location">
    <subcellularLocation>
        <location evidence="1">Nucleus</location>
    </subcellularLocation>
</comment>
<proteinExistence type="inferred from homology"/>
<reference evidence="5 6" key="1">
    <citation type="submission" date="2021-06" db="EMBL/GenBank/DDBJ databases">
        <authorList>
            <person name="Palmer J.M."/>
        </authorList>
    </citation>
    <scope>NUCLEOTIDE SEQUENCE [LARGE SCALE GENOMIC DNA]</scope>
    <source>
        <strain evidence="5 6">CL_MEX2019</strain>
        <tissue evidence="5">Muscle</tissue>
    </source>
</reference>
<protein>
    <submittedName>
        <fullName evidence="5">Ribosomal RNA-processing protein 1</fullName>
    </submittedName>
</protein>
<comment type="similarity">
    <text evidence="2">Belongs to the RRP1 family.</text>
</comment>
<evidence type="ECO:0000256" key="4">
    <source>
        <dbReference type="ARBA" id="ARBA00023242"/>
    </source>
</evidence>
<evidence type="ECO:0000313" key="6">
    <source>
        <dbReference type="Proteomes" id="UP001352852"/>
    </source>
</evidence>
<dbReference type="Pfam" id="PF05997">
    <property type="entry name" value="Nop52"/>
    <property type="match status" value="1"/>
</dbReference>
<comment type="caution">
    <text evidence="5">The sequence shown here is derived from an EMBL/GenBank/DDBJ whole genome shotgun (WGS) entry which is preliminary data.</text>
</comment>
<dbReference type="Proteomes" id="UP001352852">
    <property type="component" value="Unassembled WGS sequence"/>
</dbReference>
<evidence type="ECO:0000256" key="3">
    <source>
        <dbReference type="ARBA" id="ARBA00022552"/>
    </source>
</evidence>
<sequence length="125" mass="14721">MAPIQEPEIQLAQMLASNEKAIRTKAMKKLRKYISARSQRAAGGFTGDELLKLWKGLFYCLWMQDKPLLQEELSNQISALIHSFHDIDKQLMYLESFLQTFKREWTGIDRLRMDKFYQVFTHCSS</sequence>
<name>A0ABU7F191_9TELE</name>
<evidence type="ECO:0000313" key="5">
    <source>
        <dbReference type="EMBL" id="MED6292314.1"/>
    </source>
</evidence>
<keyword evidence="6" id="KW-1185">Reference proteome</keyword>
<accession>A0ABU7F191</accession>
<gene>
    <name evidence="5" type="primary">RRP1</name>
    <name evidence="5" type="ORF">CHARACLAT_032606</name>
</gene>